<dbReference type="Proteomes" id="UP001256827">
    <property type="component" value="Plasmid pBbsI"/>
</dbReference>
<reference evidence="3 4" key="1">
    <citation type="submission" date="2023-09" db="EMBL/GenBank/DDBJ databases">
        <title>Complete Genome and Methylome dissection of Bacillus brevis NEB573 original source of BbsI restriction endonuclease.</title>
        <authorList>
            <person name="Fomenkov A."/>
            <person name="Roberts R.D."/>
        </authorList>
    </citation>
    <scope>NUCLEOTIDE SEQUENCE [LARGE SCALE GENOMIC DNA]</scope>
    <source>
        <strain evidence="3 4">NEB573</strain>
        <plasmid evidence="3 4">pBbsI</plasmid>
    </source>
</reference>
<protein>
    <recommendedName>
        <fullName evidence="5">CARDB domain-containing protein</fullName>
    </recommendedName>
</protein>
<name>A0ABY9TCW0_BREBE</name>
<proteinExistence type="predicted"/>
<accession>A0ABY9TCW0</accession>
<evidence type="ECO:0000256" key="2">
    <source>
        <dbReference type="SAM" id="MobiDB-lite"/>
    </source>
</evidence>
<feature type="compositionally biased region" description="Gly residues" evidence="2">
    <location>
        <begin position="1064"/>
        <end position="1076"/>
    </location>
</feature>
<gene>
    <name evidence="3" type="ORF">RGB73_30445</name>
</gene>
<feature type="region of interest" description="Disordered" evidence="2">
    <location>
        <begin position="1058"/>
        <end position="1079"/>
    </location>
</feature>
<dbReference type="RefSeq" id="WP_310774694.1">
    <property type="nucleotide sequence ID" value="NZ_CP134052.1"/>
</dbReference>
<geneLocation type="plasmid" evidence="3 4">
    <name>pBbsI</name>
</geneLocation>
<keyword evidence="4" id="KW-1185">Reference proteome</keyword>
<evidence type="ECO:0000313" key="3">
    <source>
        <dbReference type="EMBL" id="WNC17891.1"/>
    </source>
</evidence>
<evidence type="ECO:0008006" key="5">
    <source>
        <dbReference type="Google" id="ProtNLM"/>
    </source>
</evidence>
<organism evidence="3 4">
    <name type="scientific">Brevibacillus brevis</name>
    <name type="common">Bacillus brevis</name>
    <dbReference type="NCBI Taxonomy" id="1393"/>
    <lineage>
        <taxon>Bacteria</taxon>
        <taxon>Bacillati</taxon>
        <taxon>Bacillota</taxon>
        <taxon>Bacilli</taxon>
        <taxon>Bacillales</taxon>
        <taxon>Paenibacillaceae</taxon>
        <taxon>Brevibacillus</taxon>
    </lineage>
</organism>
<feature type="coiled-coil region" evidence="1">
    <location>
        <begin position="1102"/>
        <end position="1140"/>
    </location>
</feature>
<evidence type="ECO:0000313" key="4">
    <source>
        <dbReference type="Proteomes" id="UP001256827"/>
    </source>
</evidence>
<dbReference type="EMBL" id="CP134052">
    <property type="protein sequence ID" value="WNC17891.1"/>
    <property type="molecule type" value="Genomic_DNA"/>
</dbReference>
<keyword evidence="1" id="KW-0175">Coiled coil</keyword>
<evidence type="ECO:0000256" key="1">
    <source>
        <dbReference type="SAM" id="Coils"/>
    </source>
</evidence>
<sequence length="1427" mass="156952">MKLFIDRLWKILLALVIALNGALLFPDQSDASTTNPEVGGRKVGWLDDDKKVQDSSDNKVDGFGFFSERMYLTFADVNYSGATSGTGKVANYSRATLIADNGYPIVNIDEAKAWARLFNGNPDFMTYANGLYGGDISEGGGEPYTGYLLAKVAEMSGGKGGAFYFRPTTGTEKGSYVGVTNFVTTKRPVGGIDTDKSQYDVGQTVKIINSYGTDYSIYNRGIKVLNFYIYNLDTGVTEKTYTSLIKEYPISGTGDGSGQTVTFPEQTWTPTKAGNYEARILLTDTHDRNTQNAPSVSGTGVAYSAKFTVGTPTGGGTDPGPDPGPTCDVSSYKNVMDIYINGENGNYTYDDRPSNGSTLMVKDGDRVFFTFYEEGTFYVDGFELPTPSNGDRKQGMWDVVGSPLETFTITFESDDGDNCWTHKFQIKGNGDEKECPVVKDSTNYNRARTVYNGAVLTSYLGADIYYHSDNTTGGNFTLFEKDPDDGSIYAGSEVWLVQYPGQSSYTKIFGNSSRQTLDVGPDGLVLNKAGTYKIKIQFEGGMNEDLDCEWEVTLEVKNCTVKWPDTFKYYGAPPNTTSAGSASDLVEDIGPVDFRQITNENGTLNTNIVFSAPVAGKYYEIRGGTRTLIGTVAAKSPYTAKIPGGYSKYSPGDTIVISFVPDDPTFCETVFNIQTAEGNTGGGDGCYGVTMTYGGTTIDPRTAPIPLKITKDDLNGDFTIYFKFEKKASLWVGWYNPEGVSGTPTYKHLRSDNKDVYESSFTIPQDKDGNIESLIYKASWRSQTMIDDTGADPCEGEIIIQVEGDKPSMENLYVDPNVISILVCKERRDTTVCSTSNGAPKPGDSIEITTYYGNDGKFDHVPLFFMRWKDGKTINSNNIKIKAYEDDQPFVGNATYPSKTTILEACINVTLGYSFKPDPEEESRWDDNCAEWELKPDGTIDPVGGSKENLAVDPDYFKITPKDPQNAGTAAEVEVKVMNKGDSTQSSKVLLKFDKESKSQTVDVTGLKAGESKIIKVSVVYPDVSMNFTANINPNKNSPSNETTWKDNTGSWPVLVNGSPPPGGGGGGGGPGGNIPGGQMKIRVYDSGNRLLNLPNDGVYEKEKARIEVEIDQDKIDQAMDQINQQINNAINEKRAELESSYSGDEYKNVNVSVNPTSWNAMGSSMTNWPPTTPMTVNGPGIDQTYSLNTNQQVQSNYYHGTTVPTNRDRVQELLAEKYVVKAEGFKIIANYRVDFEVTYEQCEEIENDEGDVEEKCTPGSDSDSIGNAYTITIEGAQTQFEVYDLWVKGYVKHTDRWDALRKAYNTQKTGNPESPRTYDVFWGGEKFILYADSTNTGTSPVKGATLKVTMSTTNLTSDLTSSDKTTWNGDMWRENFDKLRNGTYNFTFVLTYNHTGPDGQYHVETDTVPIRILNPVWEVVKTNRIH</sequence>
<keyword evidence="3" id="KW-0614">Plasmid</keyword>